<dbReference type="Proteomes" id="UP000287547">
    <property type="component" value="Unassembled WGS sequence"/>
</dbReference>
<dbReference type="PROSITE" id="PS50075">
    <property type="entry name" value="CARRIER"/>
    <property type="match status" value="1"/>
</dbReference>
<dbReference type="Pfam" id="PF00550">
    <property type="entry name" value="PP-binding"/>
    <property type="match status" value="1"/>
</dbReference>
<comment type="caution">
    <text evidence="2">The sequence shown here is derived from an EMBL/GenBank/DDBJ whole genome shotgun (WGS) entry which is preliminary data.</text>
</comment>
<dbReference type="OrthoDB" id="3395446at2"/>
<evidence type="ECO:0000313" key="3">
    <source>
        <dbReference type="Proteomes" id="UP000287547"/>
    </source>
</evidence>
<dbReference type="SUPFAM" id="SSF47336">
    <property type="entry name" value="ACP-like"/>
    <property type="match status" value="1"/>
</dbReference>
<feature type="domain" description="Carrier" evidence="1">
    <location>
        <begin position="3"/>
        <end position="86"/>
    </location>
</feature>
<accession>A0A428Z553</accession>
<dbReference type="AlphaFoldDB" id="A0A428Z553"/>
<protein>
    <recommendedName>
        <fullName evidence="1">Carrier domain-containing protein</fullName>
    </recommendedName>
</protein>
<gene>
    <name evidence="2" type="ORF">DMH04_26795</name>
</gene>
<name>A0A428Z553_KIBAR</name>
<organism evidence="2 3">
    <name type="scientific">Kibdelosporangium aridum</name>
    <dbReference type="NCBI Taxonomy" id="2030"/>
    <lineage>
        <taxon>Bacteria</taxon>
        <taxon>Bacillati</taxon>
        <taxon>Actinomycetota</taxon>
        <taxon>Actinomycetes</taxon>
        <taxon>Pseudonocardiales</taxon>
        <taxon>Pseudonocardiaceae</taxon>
        <taxon>Kibdelosporangium</taxon>
    </lineage>
</organism>
<reference evidence="2 3" key="1">
    <citation type="submission" date="2018-05" db="EMBL/GenBank/DDBJ databases">
        <title>Evolution of GPA BGCs.</title>
        <authorList>
            <person name="Waglechner N."/>
            <person name="Wright G.D."/>
        </authorList>
    </citation>
    <scope>NUCLEOTIDE SEQUENCE [LARGE SCALE GENOMIC DNA]</scope>
    <source>
        <strain evidence="2 3">A82846</strain>
    </source>
</reference>
<dbReference type="InterPro" id="IPR009081">
    <property type="entry name" value="PP-bd_ACP"/>
</dbReference>
<evidence type="ECO:0000313" key="2">
    <source>
        <dbReference type="EMBL" id="RSM81957.1"/>
    </source>
</evidence>
<sequence>MVMPVAASEHQLRQETHALVGAMAPQPTSELTDRTRLVGDLGYDSVRLIELMMALEQMFDLPRVEQDIVDPAGTVGDVVRLVLEINGRPA</sequence>
<evidence type="ECO:0000259" key="1">
    <source>
        <dbReference type="PROSITE" id="PS50075"/>
    </source>
</evidence>
<dbReference type="Gene3D" id="1.10.1200.10">
    <property type="entry name" value="ACP-like"/>
    <property type="match status" value="1"/>
</dbReference>
<dbReference type="EMBL" id="QHKI01000024">
    <property type="protein sequence ID" value="RSM81957.1"/>
    <property type="molecule type" value="Genomic_DNA"/>
</dbReference>
<dbReference type="InterPro" id="IPR036736">
    <property type="entry name" value="ACP-like_sf"/>
</dbReference>
<proteinExistence type="predicted"/>